<dbReference type="InterPro" id="IPR036028">
    <property type="entry name" value="SH3-like_dom_sf"/>
</dbReference>
<evidence type="ECO:0000313" key="5">
    <source>
        <dbReference type="Ensembl" id="ENSCMMP00000009722.1"/>
    </source>
</evidence>
<reference evidence="5" key="1">
    <citation type="submission" date="2025-08" db="UniProtKB">
        <authorList>
            <consortium name="Ensembl"/>
        </authorList>
    </citation>
    <scope>IDENTIFICATION</scope>
</reference>
<keyword evidence="1 2" id="KW-0728">SH3 domain</keyword>
<accession>A0A8C3BQ23</accession>
<reference evidence="5" key="2">
    <citation type="submission" date="2025-09" db="UniProtKB">
        <authorList>
            <consortium name="Ensembl"/>
        </authorList>
    </citation>
    <scope>IDENTIFICATION</scope>
</reference>
<evidence type="ECO:0000256" key="3">
    <source>
        <dbReference type="SAM" id="MobiDB-lite"/>
    </source>
</evidence>
<evidence type="ECO:0000313" key="6">
    <source>
        <dbReference type="Proteomes" id="UP000694556"/>
    </source>
</evidence>
<dbReference type="SUPFAM" id="SSF50044">
    <property type="entry name" value="SH3-domain"/>
    <property type="match status" value="1"/>
</dbReference>
<dbReference type="AlphaFoldDB" id="A0A8C3BQ23"/>
<feature type="domain" description="SH3" evidence="4">
    <location>
        <begin position="164"/>
        <end position="224"/>
    </location>
</feature>
<name>A0A8C3BQ23_CAIMO</name>
<feature type="compositionally biased region" description="Basic and acidic residues" evidence="3">
    <location>
        <begin position="169"/>
        <end position="179"/>
    </location>
</feature>
<dbReference type="PANTHER" id="PTHR14234:SF20">
    <property type="entry name" value="PERIPHERAL-TYPE BENZODIAZEPINE RECEPTOR-ASSOCIATED PROTEIN 1"/>
    <property type="match status" value="1"/>
</dbReference>
<protein>
    <recommendedName>
        <fullName evidence="4">SH3 domain-containing protein</fullName>
    </recommendedName>
</protein>
<dbReference type="InterPro" id="IPR001452">
    <property type="entry name" value="SH3_domain"/>
</dbReference>
<feature type="region of interest" description="Disordered" evidence="3">
    <location>
        <begin position="147"/>
        <end position="179"/>
    </location>
</feature>
<evidence type="ECO:0000256" key="2">
    <source>
        <dbReference type="PROSITE-ProRule" id="PRU00192"/>
    </source>
</evidence>
<evidence type="ECO:0000256" key="1">
    <source>
        <dbReference type="ARBA" id="ARBA00022443"/>
    </source>
</evidence>
<dbReference type="Gene3D" id="2.30.30.40">
    <property type="entry name" value="SH3 Domains"/>
    <property type="match status" value="1"/>
</dbReference>
<evidence type="ECO:0000259" key="4">
    <source>
        <dbReference type="PROSITE" id="PS50002"/>
    </source>
</evidence>
<dbReference type="GO" id="GO:0030156">
    <property type="term" value="F:benzodiazepine receptor binding"/>
    <property type="evidence" value="ECO:0007669"/>
    <property type="project" value="TreeGrafter"/>
</dbReference>
<dbReference type="PROSITE" id="PS50002">
    <property type="entry name" value="SH3"/>
    <property type="match status" value="1"/>
</dbReference>
<dbReference type="Proteomes" id="UP000694556">
    <property type="component" value="Unassembled WGS sequence"/>
</dbReference>
<feature type="compositionally biased region" description="Polar residues" evidence="3">
    <location>
        <begin position="150"/>
        <end position="160"/>
    </location>
</feature>
<dbReference type="Pfam" id="PF07653">
    <property type="entry name" value="SH3_2"/>
    <property type="match status" value="1"/>
</dbReference>
<dbReference type="SMART" id="SM00326">
    <property type="entry name" value="SH3"/>
    <property type="match status" value="1"/>
</dbReference>
<organism evidence="5 6">
    <name type="scientific">Cairina moschata</name>
    <name type="common">Muscovy duck</name>
    <dbReference type="NCBI Taxonomy" id="8855"/>
    <lineage>
        <taxon>Eukaryota</taxon>
        <taxon>Metazoa</taxon>
        <taxon>Chordata</taxon>
        <taxon>Craniata</taxon>
        <taxon>Vertebrata</taxon>
        <taxon>Euteleostomi</taxon>
        <taxon>Archelosauria</taxon>
        <taxon>Archosauria</taxon>
        <taxon>Dinosauria</taxon>
        <taxon>Saurischia</taxon>
        <taxon>Theropoda</taxon>
        <taxon>Coelurosauria</taxon>
        <taxon>Aves</taxon>
        <taxon>Neognathae</taxon>
        <taxon>Galloanserae</taxon>
        <taxon>Anseriformes</taxon>
        <taxon>Anatidae</taxon>
        <taxon>Anatinae</taxon>
        <taxon>Cairina</taxon>
    </lineage>
</organism>
<feature type="region of interest" description="Disordered" evidence="3">
    <location>
        <begin position="54"/>
        <end position="73"/>
    </location>
</feature>
<dbReference type="PANTHER" id="PTHR14234">
    <property type="entry name" value="RIM BINDING PROTEIN-RELATED"/>
    <property type="match status" value="1"/>
</dbReference>
<keyword evidence="6" id="KW-1185">Reference proteome</keyword>
<proteinExistence type="predicted"/>
<dbReference type="InterPro" id="IPR040325">
    <property type="entry name" value="RIMBP1/2/3"/>
</dbReference>
<sequence>KQRQALEAKKCLLREARTKEEYQELQMLQEAKEKLVVLTEQLEEKCRSLLKIIQQASKTPGPPPSQSSAELQAQLQEAECQLKALKEIADRGPQLEREHLETQLALQKKEEELESLQRAQEEGKRQHEEALQMVRAQVADLEDRCHHQTEQLNEQSSPATTRLPPLSHDPADSPNEHPELELPLTAGQFVYVIGEMDEDGWYIGERTDGSRGFIPSNLVEEVFDDLSFLRSTNTHT</sequence>
<dbReference type="Ensembl" id="ENSCMMT00000010726.1">
    <property type="protein sequence ID" value="ENSCMMP00000009722.1"/>
    <property type="gene ID" value="ENSCMMG00000006174.1"/>
</dbReference>